<feature type="transmembrane region" description="Helical" evidence="1">
    <location>
        <begin position="122"/>
        <end position="143"/>
    </location>
</feature>
<keyword evidence="4" id="KW-1185">Reference proteome</keyword>
<feature type="domain" description="DUF6534" evidence="2">
    <location>
        <begin position="166"/>
        <end position="251"/>
    </location>
</feature>
<evidence type="ECO:0000256" key="1">
    <source>
        <dbReference type="SAM" id="Phobius"/>
    </source>
</evidence>
<dbReference type="AlphaFoldDB" id="M2QWW7"/>
<reference evidence="3 4" key="1">
    <citation type="journal article" date="2012" name="Proc. Natl. Acad. Sci. U.S.A.">
        <title>Comparative genomics of Ceriporiopsis subvermispora and Phanerochaete chrysosporium provide insight into selective ligninolysis.</title>
        <authorList>
            <person name="Fernandez-Fueyo E."/>
            <person name="Ruiz-Duenas F.J."/>
            <person name="Ferreira P."/>
            <person name="Floudas D."/>
            <person name="Hibbett D.S."/>
            <person name="Canessa P."/>
            <person name="Larrondo L.F."/>
            <person name="James T.Y."/>
            <person name="Seelenfreund D."/>
            <person name="Lobos S."/>
            <person name="Polanco R."/>
            <person name="Tello M."/>
            <person name="Honda Y."/>
            <person name="Watanabe T."/>
            <person name="Watanabe T."/>
            <person name="Ryu J.S."/>
            <person name="Kubicek C.P."/>
            <person name="Schmoll M."/>
            <person name="Gaskell J."/>
            <person name="Hammel K.E."/>
            <person name="St John F.J."/>
            <person name="Vanden Wymelenberg A."/>
            <person name="Sabat G."/>
            <person name="Splinter BonDurant S."/>
            <person name="Syed K."/>
            <person name="Yadav J.S."/>
            <person name="Doddapaneni H."/>
            <person name="Subramanian V."/>
            <person name="Lavin J.L."/>
            <person name="Oguiza J.A."/>
            <person name="Perez G."/>
            <person name="Pisabarro A.G."/>
            <person name="Ramirez L."/>
            <person name="Santoyo F."/>
            <person name="Master E."/>
            <person name="Coutinho P.M."/>
            <person name="Henrissat B."/>
            <person name="Lombard V."/>
            <person name="Magnuson J.K."/>
            <person name="Kuees U."/>
            <person name="Hori C."/>
            <person name="Igarashi K."/>
            <person name="Samejima M."/>
            <person name="Held B.W."/>
            <person name="Barry K.W."/>
            <person name="LaButti K.M."/>
            <person name="Lapidus A."/>
            <person name="Lindquist E.A."/>
            <person name="Lucas S.M."/>
            <person name="Riley R."/>
            <person name="Salamov A.A."/>
            <person name="Hoffmeister D."/>
            <person name="Schwenk D."/>
            <person name="Hadar Y."/>
            <person name="Yarden O."/>
            <person name="de Vries R.P."/>
            <person name="Wiebenga A."/>
            <person name="Stenlid J."/>
            <person name="Eastwood D."/>
            <person name="Grigoriev I.V."/>
            <person name="Berka R.M."/>
            <person name="Blanchette R.A."/>
            <person name="Kersten P."/>
            <person name="Martinez A.T."/>
            <person name="Vicuna R."/>
            <person name="Cullen D."/>
        </authorList>
    </citation>
    <scope>NUCLEOTIDE SEQUENCE [LARGE SCALE GENOMIC DNA]</scope>
    <source>
        <strain evidence="3 4">B</strain>
    </source>
</reference>
<gene>
    <name evidence="3" type="ORF">CERSUDRAFT_120642</name>
</gene>
<proteinExistence type="predicted"/>
<accession>M2QWW7</accession>
<keyword evidence="1" id="KW-0812">Transmembrane</keyword>
<evidence type="ECO:0000259" key="2">
    <source>
        <dbReference type="Pfam" id="PF20152"/>
    </source>
</evidence>
<feature type="transmembrane region" description="Helical" evidence="1">
    <location>
        <begin position="52"/>
        <end position="75"/>
    </location>
</feature>
<dbReference type="PANTHER" id="PTHR40465">
    <property type="entry name" value="CHROMOSOME 1, WHOLE GENOME SHOTGUN SEQUENCE"/>
    <property type="match status" value="1"/>
</dbReference>
<feature type="transmembrane region" description="Helical" evidence="1">
    <location>
        <begin position="158"/>
        <end position="181"/>
    </location>
</feature>
<dbReference type="Pfam" id="PF20152">
    <property type="entry name" value="DUF6534"/>
    <property type="match status" value="1"/>
</dbReference>
<feature type="transmembrane region" description="Helical" evidence="1">
    <location>
        <begin position="193"/>
        <end position="218"/>
    </location>
</feature>
<name>M2QWW7_CERS8</name>
<keyword evidence="1" id="KW-1133">Transmembrane helix</keyword>
<protein>
    <recommendedName>
        <fullName evidence="2">DUF6534 domain-containing protein</fullName>
    </recommendedName>
</protein>
<organism evidence="3 4">
    <name type="scientific">Ceriporiopsis subvermispora (strain B)</name>
    <name type="common">White-rot fungus</name>
    <name type="synonym">Gelatoporia subvermispora</name>
    <dbReference type="NCBI Taxonomy" id="914234"/>
    <lineage>
        <taxon>Eukaryota</taxon>
        <taxon>Fungi</taxon>
        <taxon>Dikarya</taxon>
        <taxon>Basidiomycota</taxon>
        <taxon>Agaricomycotina</taxon>
        <taxon>Agaricomycetes</taxon>
        <taxon>Polyporales</taxon>
        <taxon>Gelatoporiaceae</taxon>
        <taxon>Gelatoporia</taxon>
    </lineage>
</organism>
<dbReference type="Proteomes" id="UP000016930">
    <property type="component" value="Unassembled WGS sequence"/>
</dbReference>
<dbReference type="PANTHER" id="PTHR40465:SF1">
    <property type="entry name" value="DUF6534 DOMAIN-CONTAINING PROTEIN"/>
    <property type="match status" value="1"/>
</dbReference>
<evidence type="ECO:0000313" key="4">
    <source>
        <dbReference type="Proteomes" id="UP000016930"/>
    </source>
</evidence>
<feature type="transmembrane region" description="Helical" evidence="1">
    <location>
        <begin position="20"/>
        <end position="40"/>
    </location>
</feature>
<dbReference type="STRING" id="914234.M2QWW7"/>
<dbReference type="EMBL" id="KB445791">
    <property type="protein sequence ID" value="EMD41628.1"/>
    <property type="molecule type" value="Genomic_DNA"/>
</dbReference>
<keyword evidence="1" id="KW-0472">Membrane</keyword>
<dbReference type="OrthoDB" id="2803252at2759"/>
<feature type="transmembrane region" description="Helical" evidence="1">
    <location>
        <begin position="87"/>
        <end position="110"/>
    </location>
</feature>
<sequence length="311" mass="34528">MSHPSDLAEMMTPLLGPVMLGTVLSSIFFGITFLQTYQYYDQYWDDPLGLRIFVAVLGILDAAQLVTLVYTNWWYLIANYGHPIPGIVASLQIELITTTTITSLVQCFFAKRLWVLNRKHTPVVIFVIMLSIAQWGLALSYMIKGTHLETLVSITRLSAASIACGATADLLISISLCHFFYRNRTGVKSTDKVLHVLIIYAINTGLLTTLFAICTVTLEVSLLGTQWDTIPYFSLSKCYVNSVLATLNARTKIREMPWGFCTTEAFGVVSSRCSVARNYGCREGSEFAAFPALDTPGKKDREDAFSGTRLP</sequence>
<evidence type="ECO:0000313" key="3">
    <source>
        <dbReference type="EMBL" id="EMD41628.1"/>
    </source>
</evidence>
<dbReference type="InterPro" id="IPR045339">
    <property type="entry name" value="DUF6534"/>
</dbReference>
<dbReference type="HOGENOM" id="CLU_046025_5_1_1"/>